<dbReference type="PANTHER" id="PTHR31465:SF28">
    <property type="entry name" value="DOMAIN PROTEIN, PUTATIVE-RELATED"/>
    <property type="match status" value="1"/>
</dbReference>
<dbReference type="InterPro" id="IPR007568">
    <property type="entry name" value="RTA1"/>
</dbReference>
<feature type="transmembrane region" description="Helical" evidence="5">
    <location>
        <begin position="30"/>
        <end position="51"/>
    </location>
</feature>
<keyword evidence="7" id="KW-1185">Reference proteome</keyword>
<dbReference type="EMBL" id="KN847529">
    <property type="protein sequence ID" value="KIW09616.1"/>
    <property type="molecule type" value="Genomic_DNA"/>
</dbReference>
<organism evidence="6 7">
    <name type="scientific">Verruconis gallopava</name>
    <dbReference type="NCBI Taxonomy" id="253628"/>
    <lineage>
        <taxon>Eukaryota</taxon>
        <taxon>Fungi</taxon>
        <taxon>Dikarya</taxon>
        <taxon>Ascomycota</taxon>
        <taxon>Pezizomycotina</taxon>
        <taxon>Dothideomycetes</taxon>
        <taxon>Pleosporomycetidae</taxon>
        <taxon>Venturiales</taxon>
        <taxon>Sympoventuriaceae</taxon>
        <taxon>Verruconis</taxon>
    </lineage>
</organism>
<comment type="subcellular location">
    <subcellularLocation>
        <location evidence="1">Membrane</location>
        <topology evidence="1">Multi-pass membrane protein</topology>
    </subcellularLocation>
</comment>
<dbReference type="GeneID" id="27308456"/>
<dbReference type="Pfam" id="PF04479">
    <property type="entry name" value="RTA1"/>
    <property type="match status" value="1"/>
</dbReference>
<protein>
    <submittedName>
        <fullName evidence="6">Uncharacterized protein</fullName>
    </submittedName>
</protein>
<dbReference type="OrthoDB" id="3358017at2759"/>
<evidence type="ECO:0000256" key="4">
    <source>
        <dbReference type="ARBA" id="ARBA00023136"/>
    </source>
</evidence>
<evidence type="ECO:0000313" key="7">
    <source>
        <dbReference type="Proteomes" id="UP000053259"/>
    </source>
</evidence>
<feature type="transmembrane region" description="Helical" evidence="5">
    <location>
        <begin position="6"/>
        <end position="23"/>
    </location>
</feature>
<evidence type="ECO:0000256" key="5">
    <source>
        <dbReference type="SAM" id="Phobius"/>
    </source>
</evidence>
<gene>
    <name evidence="6" type="ORF">PV09_00483</name>
</gene>
<dbReference type="HOGENOM" id="CLU_1180982_0_0_1"/>
<dbReference type="GO" id="GO:0016020">
    <property type="term" value="C:membrane"/>
    <property type="evidence" value="ECO:0007669"/>
    <property type="project" value="UniProtKB-SubCell"/>
</dbReference>
<keyword evidence="4 5" id="KW-0472">Membrane</keyword>
<evidence type="ECO:0000256" key="2">
    <source>
        <dbReference type="ARBA" id="ARBA00022692"/>
    </source>
</evidence>
<dbReference type="PANTHER" id="PTHR31465">
    <property type="entry name" value="PROTEIN RTA1-RELATED"/>
    <property type="match status" value="1"/>
</dbReference>
<dbReference type="InParanoid" id="A0A0D1Y3W2"/>
<reference evidence="6 7" key="1">
    <citation type="submission" date="2015-01" db="EMBL/GenBank/DDBJ databases">
        <title>The Genome Sequence of Ochroconis gallopava CBS43764.</title>
        <authorList>
            <consortium name="The Broad Institute Genomics Platform"/>
            <person name="Cuomo C."/>
            <person name="de Hoog S."/>
            <person name="Gorbushina A."/>
            <person name="Stielow B."/>
            <person name="Teixiera M."/>
            <person name="Abouelleil A."/>
            <person name="Chapman S.B."/>
            <person name="Priest M."/>
            <person name="Young S.K."/>
            <person name="Wortman J."/>
            <person name="Nusbaum C."/>
            <person name="Birren B."/>
        </authorList>
    </citation>
    <scope>NUCLEOTIDE SEQUENCE [LARGE SCALE GENOMIC DNA]</scope>
    <source>
        <strain evidence="6 7">CBS 43764</strain>
    </source>
</reference>
<feature type="transmembrane region" description="Helical" evidence="5">
    <location>
        <begin position="71"/>
        <end position="94"/>
    </location>
</feature>
<dbReference type="Proteomes" id="UP000053259">
    <property type="component" value="Unassembled WGS sequence"/>
</dbReference>
<feature type="transmembrane region" description="Helical" evidence="5">
    <location>
        <begin position="115"/>
        <end position="132"/>
    </location>
</feature>
<dbReference type="RefSeq" id="XP_016219485.1">
    <property type="nucleotide sequence ID" value="XM_016353228.1"/>
</dbReference>
<sequence length="235" mass="27409">MAVGTITSLGIIFTYTRVMWWVTPDDLRNYHILWTPPYWTSFLWGFLIFIGDVTKSVAQNALKQTDPLSTKIQIIALGYQFFVLSAFTFTTFRFMMMSKTWAINFECDNKNWRQLGWTVVICAALITTRQVFLIVQVDARTDPMGFYSQHEWVYWVTESLPLFLIFALFSLTYPGFFLPREYIGFRIKLKEIAESKRDASWPLNISAPLPVQKSLIVETKDPEATVQEMKVGMRY</sequence>
<dbReference type="VEuPathDB" id="FungiDB:PV09_00483"/>
<evidence type="ECO:0000256" key="1">
    <source>
        <dbReference type="ARBA" id="ARBA00004141"/>
    </source>
</evidence>
<keyword evidence="2 5" id="KW-0812">Transmembrane</keyword>
<evidence type="ECO:0000256" key="3">
    <source>
        <dbReference type="ARBA" id="ARBA00022989"/>
    </source>
</evidence>
<proteinExistence type="predicted"/>
<name>A0A0D1Y3W2_9PEZI</name>
<keyword evidence="3 5" id="KW-1133">Transmembrane helix</keyword>
<accession>A0A0D1Y3W2</accession>
<feature type="transmembrane region" description="Helical" evidence="5">
    <location>
        <begin position="152"/>
        <end position="178"/>
    </location>
</feature>
<evidence type="ECO:0000313" key="6">
    <source>
        <dbReference type="EMBL" id="KIW09616.1"/>
    </source>
</evidence>
<dbReference type="AlphaFoldDB" id="A0A0D1Y3W2"/>